<dbReference type="AlphaFoldDB" id="A0A1I4PGG6"/>
<dbReference type="RefSeq" id="WP_245755120.1">
    <property type="nucleotide sequence ID" value="NZ_FOTS01000063.1"/>
</dbReference>
<organism evidence="1 2">
    <name type="scientific">Pelosinus propionicus DSM 13327</name>
    <dbReference type="NCBI Taxonomy" id="1123291"/>
    <lineage>
        <taxon>Bacteria</taxon>
        <taxon>Bacillati</taxon>
        <taxon>Bacillota</taxon>
        <taxon>Negativicutes</taxon>
        <taxon>Selenomonadales</taxon>
        <taxon>Sporomusaceae</taxon>
        <taxon>Pelosinus</taxon>
    </lineage>
</organism>
<dbReference type="EMBL" id="FOTS01000063">
    <property type="protein sequence ID" value="SFM26808.1"/>
    <property type="molecule type" value="Genomic_DNA"/>
</dbReference>
<keyword evidence="2" id="KW-1185">Reference proteome</keyword>
<proteinExistence type="predicted"/>
<protein>
    <submittedName>
        <fullName evidence="1">Uncharacterized protein</fullName>
    </submittedName>
</protein>
<sequence>MNKNKPIELNTAIQQNYELLNRISPALIPRKGHRPNSLRTVEKAIALSRSVFYCVKKAEEDGYIVKEAERYKMLWAFADTIIEAGKIENSLKRQMNVAAIISTELEKRGESAVMAGVSAVEFYTVSNYLSRNIDFIISNSDTIKEVMSELGFKNDIGTWYLSQNRKVLVEFHENKGSFDFSWKHVQTVAGPNNTTIKIIGIEDVIVDRAIGAQEYKDTDEWVKYLMVGNYNRINWDYLNKRAYDLQCEVAINSSYEWAKIQRDKFIREVKK</sequence>
<dbReference type="STRING" id="1123291.SAMN04490355_106320"/>
<evidence type="ECO:0000313" key="2">
    <source>
        <dbReference type="Proteomes" id="UP000199520"/>
    </source>
</evidence>
<dbReference type="Proteomes" id="UP000199520">
    <property type="component" value="Unassembled WGS sequence"/>
</dbReference>
<evidence type="ECO:0000313" key="1">
    <source>
        <dbReference type="EMBL" id="SFM26808.1"/>
    </source>
</evidence>
<name>A0A1I4PGG6_9FIRM</name>
<gene>
    <name evidence="1" type="ORF">SAMN04490355_106320</name>
</gene>
<reference evidence="2" key="1">
    <citation type="submission" date="2016-10" db="EMBL/GenBank/DDBJ databases">
        <authorList>
            <person name="Varghese N."/>
            <person name="Submissions S."/>
        </authorList>
    </citation>
    <scope>NUCLEOTIDE SEQUENCE [LARGE SCALE GENOMIC DNA]</scope>
    <source>
        <strain evidence="2">DSM 13327</strain>
    </source>
</reference>
<accession>A0A1I4PGG6</accession>